<organism evidence="1 2">
    <name type="scientific">Acinetobacter bereziniae</name>
    <name type="common">Acinetobacter genomosp. 10</name>
    <dbReference type="NCBI Taxonomy" id="106648"/>
    <lineage>
        <taxon>Bacteria</taxon>
        <taxon>Pseudomonadati</taxon>
        <taxon>Pseudomonadota</taxon>
        <taxon>Gammaproteobacteria</taxon>
        <taxon>Moraxellales</taxon>
        <taxon>Moraxellaceae</taxon>
        <taxon>Acinetobacter</taxon>
    </lineage>
</organism>
<name>A0A833PJF9_ACIBZ</name>
<sequence length="57" mass="6806">MNESKTVYMKKEGPKTFLIINRDYNENDEKSLNFPSGNKSDNCENNGYYKKNYRKVF</sequence>
<dbReference type="AlphaFoldDB" id="A0A833PJF9"/>
<proteinExistence type="predicted"/>
<evidence type="ECO:0000313" key="1">
    <source>
        <dbReference type="EMBL" id="KAF1027196.1"/>
    </source>
</evidence>
<dbReference type="EMBL" id="WNDP01000013">
    <property type="protein sequence ID" value="KAF1027196.1"/>
    <property type="molecule type" value="Genomic_DNA"/>
</dbReference>
<protein>
    <submittedName>
        <fullName evidence="1">Uncharacterized protein</fullName>
    </submittedName>
</protein>
<dbReference type="Proteomes" id="UP000490535">
    <property type="component" value="Unassembled WGS sequence"/>
</dbReference>
<evidence type="ECO:0000313" key="2">
    <source>
        <dbReference type="Proteomes" id="UP000490535"/>
    </source>
</evidence>
<accession>A0A833PJF9</accession>
<gene>
    <name evidence="1" type="ORF">GAK29_00837</name>
</gene>
<reference evidence="2" key="1">
    <citation type="journal article" date="2020" name="MBio">
        <title>Horizontal gene transfer to a defensive symbiont with a reduced genome amongst a multipartite beetle microbiome.</title>
        <authorList>
            <person name="Waterworth S.C."/>
            <person name="Florez L.V."/>
            <person name="Rees E.R."/>
            <person name="Hertweck C."/>
            <person name="Kaltenpoth M."/>
            <person name="Kwan J.C."/>
        </authorList>
    </citation>
    <scope>NUCLEOTIDE SEQUENCE [LARGE SCALE GENOMIC DNA]</scope>
</reference>
<comment type="caution">
    <text evidence="1">The sequence shown here is derived from an EMBL/GenBank/DDBJ whole genome shotgun (WGS) entry which is preliminary data.</text>
</comment>